<dbReference type="EnsemblPlants" id="ONIVA11G20450.1">
    <property type="protein sequence ID" value="ONIVA11G20450.1"/>
    <property type="gene ID" value="ONIVA11G20450"/>
</dbReference>
<keyword evidence="2" id="KW-1185">Reference proteome</keyword>
<dbReference type="PANTHER" id="PTHR47906">
    <property type="entry name" value="OSJNBB0050O03.9 PROTEIN-RELATED"/>
    <property type="match status" value="1"/>
</dbReference>
<evidence type="ECO:0000313" key="1">
    <source>
        <dbReference type="EnsemblPlants" id="ONIVA11G20450.1"/>
    </source>
</evidence>
<dbReference type="STRING" id="4536.A0A0E0J4K0"/>
<sequence length="226" mass="25073">MARKPLQLADPLINGRGILSKPIQFFDKLQELFSDSSANGTYMQDPSSATDFDDETEDFDFLNDMSTYAETKVPQGEDSDKLESDSDDCKEVATLSAAASVSQVSSCNMSEGVSKGVESQRPCPNHITTRVTSLRPNTNTLHGDDDVDGLITNTLVGIKNNLDKPIQTAAPPDPNAPLWNMLKKIVLEPDDKMRLGLHLCKPEFQAHRGFFISMGQENLERWVYKF</sequence>
<protein>
    <submittedName>
        <fullName evidence="1">Uncharacterized protein</fullName>
    </submittedName>
</protein>
<accession>A0A0E0J4K0</accession>
<reference evidence="1" key="1">
    <citation type="submission" date="2015-04" db="UniProtKB">
        <authorList>
            <consortium name="EnsemblPlants"/>
        </authorList>
    </citation>
    <scope>IDENTIFICATION</scope>
    <source>
        <strain evidence="1">SL10</strain>
    </source>
</reference>
<dbReference type="HOGENOM" id="CLU_056635_0_0_1"/>
<dbReference type="Proteomes" id="UP000006591">
    <property type="component" value="Chromosome 11"/>
</dbReference>
<dbReference type="OMA" id="THYKENW"/>
<evidence type="ECO:0000313" key="2">
    <source>
        <dbReference type="Proteomes" id="UP000006591"/>
    </source>
</evidence>
<dbReference type="AlphaFoldDB" id="A0A0E0J4K0"/>
<dbReference type="eggNOG" id="KOG4585">
    <property type="taxonomic scope" value="Eukaryota"/>
</dbReference>
<dbReference type="Gramene" id="ONIVA11G20450.1">
    <property type="protein sequence ID" value="ONIVA11G20450.1"/>
    <property type="gene ID" value="ONIVA11G20450"/>
</dbReference>
<organism evidence="1">
    <name type="scientific">Oryza nivara</name>
    <name type="common">Indian wild rice</name>
    <name type="synonym">Oryza sativa f. spontanea</name>
    <dbReference type="NCBI Taxonomy" id="4536"/>
    <lineage>
        <taxon>Eukaryota</taxon>
        <taxon>Viridiplantae</taxon>
        <taxon>Streptophyta</taxon>
        <taxon>Embryophyta</taxon>
        <taxon>Tracheophyta</taxon>
        <taxon>Spermatophyta</taxon>
        <taxon>Magnoliopsida</taxon>
        <taxon>Liliopsida</taxon>
        <taxon>Poales</taxon>
        <taxon>Poaceae</taxon>
        <taxon>BOP clade</taxon>
        <taxon>Oryzoideae</taxon>
        <taxon>Oryzeae</taxon>
        <taxon>Oryzinae</taxon>
        <taxon>Oryza</taxon>
    </lineage>
</organism>
<reference evidence="1" key="2">
    <citation type="submission" date="2018-04" db="EMBL/GenBank/DDBJ databases">
        <title>OnivRS2 (Oryza nivara Reference Sequence Version 2).</title>
        <authorList>
            <person name="Zhang J."/>
            <person name="Kudrna D."/>
            <person name="Lee S."/>
            <person name="Talag J."/>
            <person name="Rajasekar S."/>
            <person name="Welchert J."/>
            <person name="Hsing Y.-I."/>
            <person name="Wing R.A."/>
        </authorList>
    </citation>
    <scope>NUCLEOTIDE SEQUENCE [LARGE SCALE GENOMIC DNA]</scope>
    <source>
        <strain evidence="1">SL10</strain>
    </source>
</reference>
<name>A0A0E0J4K0_ORYNI</name>
<dbReference type="PANTHER" id="PTHR47906:SF7">
    <property type="entry name" value="OS05G0203500 PROTEIN"/>
    <property type="match status" value="1"/>
</dbReference>
<proteinExistence type="predicted"/>